<feature type="compositionally biased region" description="Acidic residues" evidence="1">
    <location>
        <begin position="131"/>
        <end position="141"/>
    </location>
</feature>
<gene>
    <name evidence="2" type="ORF">M9Y10_031380</name>
</gene>
<organism evidence="2 3">
    <name type="scientific">Tritrichomonas musculus</name>
    <dbReference type="NCBI Taxonomy" id="1915356"/>
    <lineage>
        <taxon>Eukaryota</taxon>
        <taxon>Metamonada</taxon>
        <taxon>Parabasalia</taxon>
        <taxon>Tritrichomonadida</taxon>
        <taxon>Tritrichomonadidae</taxon>
        <taxon>Tritrichomonas</taxon>
    </lineage>
</organism>
<proteinExistence type="predicted"/>
<evidence type="ECO:0000313" key="3">
    <source>
        <dbReference type="Proteomes" id="UP001470230"/>
    </source>
</evidence>
<evidence type="ECO:0000313" key="2">
    <source>
        <dbReference type="EMBL" id="KAK8839677.1"/>
    </source>
</evidence>
<accession>A0ABR2H0F8</accession>
<dbReference type="EMBL" id="JAPFFF010000050">
    <property type="protein sequence ID" value="KAK8839677.1"/>
    <property type="molecule type" value="Genomic_DNA"/>
</dbReference>
<keyword evidence="3" id="KW-1185">Reference proteome</keyword>
<reference evidence="2 3" key="1">
    <citation type="submission" date="2024-04" db="EMBL/GenBank/DDBJ databases">
        <title>Tritrichomonas musculus Genome.</title>
        <authorList>
            <person name="Alves-Ferreira E."/>
            <person name="Grigg M."/>
            <person name="Lorenzi H."/>
            <person name="Galac M."/>
        </authorList>
    </citation>
    <scope>NUCLEOTIDE SEQUENCE [LARGE SCALE GENOMIC DNA]</scope>
    <source>
        <strain evidence="2 3">EAF2021</strain>
    </source>
</reference>
<feature type="region of interest" description="Disordered" evidence="1">
    <location>
        <begin position="94"/>
        <end position="152"/>
    </location>
</feature>
<protein>
    <recommendedName>
        <fullName evidence="4">GOLD domain-containing protein</fullName>
    </recommendedName>
</protein>
<comment type="caution">
    <text evidence="2">The sequence shown here is derived from an EMBL/GenBank/DDBJ whole genome shotgun (WGS) entry which is preliminary data.</text>
</comment>
<dbReference type="Proteomes" id="UP001470230">
    <property type="component" value="Unassembled WGS sequence"/>
</dbReference>
<evidence type="ECO:0000256" key="1">
    <source>
        <dbReference type="SAM" id="MobiDB-lite"/>
    </source>
</evidence>
<name>A0ABR2H0F8_9EUKA</name>
<sequence length="388" mass="45627">MSTSSPKKRKPLFDETPPINRHRIQRAKTINKNSKKYRDEIRYVFHRTDHFETFHQKTSLFLPVELSPNRPVLAWIYKMPGEIQEVNEEILNEPQSIEIQASDIKNPEEEEEKNSHKRDEGQFERSNEEIFLQEEEEENDGYNEKADETKNEEENDVFCDIRKKILFEEEECDGFIEKVDTNNEKSTNSEAFEDDIDKFFERESINDFLSEPKSEIQFSEGSIEKVDNDIHTIDKSSIKYNVQKQGGNVDGCLRFSIQWNDTGTLDKNDLDAHCIEPNGYEIMYNSRQSFRTHGVLDIDVQEPKENEPACENIVWQNKKKMIDGKYSFFVRNYEGRNGKGGFRAEIEIEGQIYSYDYRKTLKNKEDVYVAEVTLNKGIFSINHLISFK</sequence>
<evidence type="ECO:0008006" key="4">
    <source>
        <dbReference type="Google" id="ProtNLM"/>
    </source>
</evidence>
<feature type="compositionally biased region" description="Basic and acidic residues" evidence="1">
    <location>
        <begin position="113"/>
        <end position="128"/>
    </location>
</feature>